<protein>
    <submittedName>
        <fullName evidence="5">ThiJ/PfpI domain protein</fullName>
    </submittedName>
</protein>
<feature type="domain" description="HTH araC/xylS-type" evidence="4">
    <location>
        <begin position="243"/>
        <end position="340"/>
    </location>
</feature>
<evidence type="ECO:0000256" key="3">
    <source>
        <dbReference type="ARBA" id="ARBA00023163"/>
    </source>
</evidence>
<dbReference type="STRING" id="526226.Gbro_0500"/>
<dbReference type="HOGENOM" id="CLU_000445_59_0_11"/>
<dbReference type="InterPro" id="IPR009057">
    <property type="entry name" value="Homeodomain-like_sf"/>
</dbReference>
<dbReference type="PROSITE" id="PS00041">
    <property type="entry name" value="HTH_ARAC_FAMILY_1"/>
    <property type="match status" value="1"/>
</dbReference>
<dbReference type="InterPro" id="IPR018062">
    <property type="entry name" value="HTH_AraC-typ_CS"/>
</dbReference>
<evidence type="ECO:0000256" key="1">
    <source>
        <dbReference type="ARBA" id="ARBA00023015"/>
    </source>
</evidence>
<keyword evidence="3" id="KW-0804">Transcription</keyword>
<evidence type="ECO:0000313" key="6">
    <source>
        <dbReference type="Proteomes" id="UP000001219"/>
    </source>
</evidence>
<dbReference type="PANTHER" id="PTHR43130:SF3">
    <property type="entry name" value="HTH-TYPE TRANSCRIPTIONAL REGULATOR RV1931C"/>
    <property type="match status" value="1"/>
</dbReference>
<keyword evidence="2" id="KW-0238">DNA-binding</keyword>
<dbReference type="Gene3D" id="1.10.10.60">
    <property type="entry name" value="Homeodomain-like"/>
    <property type="match status" value="1"/>
</dbReference>
<dbReference type="SUPFAM" id="SSF46689">
    <property type="entry name" value="Homeodomain-like"/>
    <property type="match status" value="2"/>
</dbReference>
<dbReference type="Pfam" id="PF12833">
    <property type="entry name" value="HTH_18"/>
    <property type="match status" value="1"/>
</dbReference>
<name>D0LEB2_GORB4</name>
<reference evidence="6" key="1">
    <citation type="submission" date="2009-10" db="EMBL/GenBank/DDBJ databases">
        <title>The complete chromosome of Gordonia bronchialis DSM 43247.</title>
        <authorList>
            <consortium name="US DOE Joint Genome Institute (JGI-PGF)"/>
            <person name="Lucas S."/>
            <person name="Copeland A."/>
            <person name="Lapidus A."/>
            <person name="Glavina del Rio T."/>
            <person name="Dalin E."/>
            <person name="Tice H."/>
            <person name="Bruce D."/>
            <person name="Goodwin L."/>
            <person name="Pitluck S."/>
            <person name="Kyrpides N."/>
            <person name="Mavromatis K."/>
            <person name="Ivanova N."/>
            <person name="Ovchinnikova G."/>
            <person name="Saunders E."/>
            <person name="Brettin T."/>
            <person name="Detter J.C."/>
            <person name="Han C."/>
            <person name="Larimer F."/>
            <person name="Land M."/>
            <person name="Hauser L."/>
            <person name="Markowitz V."/>
            <person name="Cheng J.-F."/>
            <person name="Hugenholtz P."/>
            <person name="Woyke T."/>
            <person name="Wu D."/>
            <person name="Jando M."/>
            <person name="Schneider S."/>
            <person name="Goeker M."/>
            <person name="Klenk H.-P."/>
            <person name="Eisen J.A."/>
        </authorList>
    </citation>
    <scope>NUCLEOTIDE SEQUENCE [LARGE SCALE GENOMIC DNA]</scope>
    <source>
        <strain evidence="6">ATCC 25592 / DSM 43247 / BCRC 13721 / JCM 3198 / KCTC 3076 / NBRC 16047 / NCTC 10667</strain>
    </source>
</reference>
<evidence type="ECO:0000313" key="5">
    <source>
        <dbReference type="EMBL" id="ACY19830.1"/>
    </source>
</evidence>
<sequence>MPSSSSADNPHRVVVLLTEGLVLMDMAAPVQLFGHVGAPRYALSTCTEYPGPVPTCAGVSVHTEHGLEALADADTIVIPGYHDAARRTPSRTVTAALRQAHRRGARIASICVGAFTLAESGLLDGRRATTHWLDAAALAARYPAVEVDPSVLYVDDGDVLTSAGLAAGIDLCLHLVERDYGADVARDYARRTVVAFHRPGGQAQFMPPGAAPRSPQVSLHDQAVAEINHQAMISAQESDDRMAATTGWAVANLADPIGVADLADHAGMSLRTFNRRFRDTYGMSPGRWLTGQRIRVAAQLLERTDLPVEQVAAAVGLGTESLRVQFRSRMSLSPSAYRSSFRVTSG</sequence>
<dbReference type="eggNOG" id="COG4977">
    <property type="taxonomic scope" value="Bacteria"/>
</dbReference>
<gene>
    <name evidence="5" type="ordered locus">Gbro_0500</name>
</gene>
<keyword evidence="1" id="KW-0805">Transcription regulation</keyword>
<dbReference type="GO" id="GO:0043565">
    <property type="term" value="F:sequence-specific DNA binding"/>
    <property type="evidence" value="ECO:0007669"/>
    <property type="project" value="InterPro"/>
</dbReference>
<organism evidence="5 6">
    <name type="scientific">Gordonia bronchialis (strain ATCC 25592 / DSM 43247 / BCRC 13721 / JCM 3198 / KCTC 3076 / NBRC 16047 / NCTC 10667)</name>
    <name type="common">Rhodococcus bronchialis</name>
    <dbReference type="NCBI Taxonomy" id="526226"/>
    <lineage>
        <taxon>Bacteria</taxon>
        <taxon>Bacillati</taxon>
        <taxon>Actinomycetota</taxon>
        <taxon>Actinomycetes</taxon>
        <taxon>Mycobacteriales</taxon>
        <taxon>Gordoniaceae</taxon>
        <taxon>Gordonia</taxon>
    </lineage>
</organism>
<dbReference type="InterPro" id="IPR029062">
    <property type="entry name" value="Class_I_gatase-like"/>
</dbReference>
<dbReference type="Pfam" id="PF01965">
    <property type="entry name" value="DJ-1_PfpI"/>
    <property type="match status" value="1"/>
</dbReference>
<dbReference type="OrthoDB" id="3992151at2"/>
<dbReference type="Gene3D" id="3.40.50.880">
    <property type="match status" value="1"/>
</dbReference>
<evidence type="ECO:0000259" key="4">
    <source>
        <dbReference type="PROSITE" id="PS01124"/>
    </source>
</evidence>
<dbReference type="Proteomes" id="UP000001219">
    <property type="component" value="Chromosome"/>
</dbReference>
<dbReference type="InterPro" id="IPR018060">
    <property type="entry name" value="HTH_AraC"/>
</dbReference>
<dbReference type="SMART" id="SM00342">
    <property type="entry name" value="HTH_ARAC"/>
    <property type="match status" value="1"/>
</dbReference>
<reference evidence="5 6" key="2">
    <citation type="journal article" date="2010" name="Stand. Genomic Sci.">
        <title>Complete genome sequence of Gordonia bronchialis type strain (3410).</title>
        <authorList>
            <person name="Ivanova N."/>
            <person name="Sikorski J."/>
            <person name="Jando M."/>
            <person name="Lapidus A."/>
            <person name="Nolan M."/>
            <person name="Lucas S."/>
            <person name="Del Rio T.G."/>
            <person name="Tice H."/>
            <person name="Copeland A."/>
            <person name="Cheng J.F."/>
            <person name="Chen F."/>
            <person name="Bruce D."/>
            <person name="Goodwin L."/>
            <person name="Pitluck S."/>
            <person name="Mavromatis K."/>
            <person name="Ovchinnikova G."/>
            <person name="Pati A."/>
            <person name="Chen A."/>
            <person name="Palaniappan K."/>
            <person name="Land M."/>
            <person name="Hauser L."/>
            <person name="Chang Y.J."/>
            <person name="Jeffries C.D."/>
            <person name="Chain P."/>
            <person name="Saunders E."/>
            <person name="Han C."/>
            <person name="Detter J.C."/>
            <person name="Brettin T."/>
            <person name="Rohde M."/>
            <person name="Goker M."/>
            <person name="Bristow J."/>
            <person name="Eisen J.A."/>
            <person name="Markowitz V."/>
            <person name="Hugenholtz P."/>
            <person name="Klenk H.P."/>
            <person name="Kyrpides N.C."/>
        </authorList>
    </citation>
    <scope>NUCLEOTIDE SEQUENCE [LARGE SCALE GENOMIC DNA]</scope>
    <source>
        <strain evidence="6">ATCC 25592 / DSM 43247 / BCRC 13721 / JCM 3198 / KCTC 3076 / NBRC 16047 / NCTC 10667</strain>
    </source>
</reference>
<keyword evidence="6" id="KW-1185">Reference proteome</keyword>
<dbReference type="KEGG" id="gbr:Gbro_0500"/>
<dbReference type="InterPro" id="IPR052158">
    <property type="entry name" value="INH-QAR"/>
</dbReference>
<accession>D0LEB2</accession>
<dbReference type="PANTHER" id="PTHR43130">
    <property type="entry name" value="ARAC-FAMILY TRANSCRIPTIONAL REGULATOR"/>
    <property type="match status" value="1"/>
</dbReference>
<dbReference type="EMBL" id="CP001802">
    <property type="protein sequence ID" value="ACY19830.1"/>
    <property type="molecule type" value="Genomic_DNA"/>
</dbReference>
<dbReference type="AlphaFoldDB" id="D0LEB2"/>
<proteinExistence type="predicted"/>
<dbReference type="CDD" id="cd03137">
    <property type="entry name" value="GATase1_AraC_1"/>
    <property type="match status" value="1"/>
</dbReference>
<dbReference type="GO" id="GO:0003700">
    <property type="term" value="F:DNA-binding transcription factor activity"/>
    <property type="evidence" value="ECO:0007669"/>
    <property type="project" value="InterPro"/>
</dbReference>
<dbReference type="InterPro" id="IPR002818">
    <property type="entry name" value="DJ-1/PfpI"/>
</dbReference>
<dbReference type="SUPFAM" id="SSF52317">
    <property type="entry name" value="Class I glutamine amidotransferase-like"/>
    <property type="match status" value="1"/>
</dbReference>
<dbReference type="PROSITE" id="PS01124">
    <property type="entry name" value="HTH_ARAC_FAMILY_2"/>
    <property type="match status" value="1"/>
</dbReference>
<evidence type="ECO:0000256" key="2">
    <source>
        <dbReference type="ARBA" id="ARBA00023125"/>
    </source>
</evidence>